<protein>
    <submittedName>
        <fullName evidence="1">Uncharacterized protein</fullName>
    </submittedName>
</protein>
<dbReference type="AlphaFoldDB" id="U1N8T8"/>
<accession>U1N8T8</accession>
<keyword evidence="2" id="KW-1185">Reference proteome</keyword>
<gene>
    <name evidence="1" type="ORF">HMPREF9336_04134</name>
</gene>
<dbReference type="Proteomes" id="UP000004816">
    <property type="component" value="Unassembled WGS sequence"/>
</dbReference>
<name>U1N8T8_SEGRC</name>
<comment type="caution">
    <text evidence="1">The sequence shown here is derived from an EMBL/GenBank/DDBJ whole genome shotgun (WGS) entry which is preliminary data.</text>
</comment>
<proteinExistence type="predicted"/>
<sequence length="85" mass="9055">MRVSGRGLSPLGARLSGAGVSGWALGRVRVVRVSCLKTVVAPPGTRRGHNRYASYSPEMKVSSWARAMSSGSWRGGDFMRYALAG</sequence>
<evidence type="ECO:0000313" key="2">
    <source>
        <dbReference type="Proteomes" id="UP000004816"/>
    </source>
</evidence>
<organism evidence="1 2">
    <name type="scientific">Segniliparus rugosus (strain ATCC BAA-974 / DSM 45345 / CCUG 50838 / CIP 108380 / JCM 13579 / CDC 945)</name>
    <dbReference type="NCBI Taxonomy" id="679197"/>
    <lineage>
        <taxon>Bacteria</taxon>
        <taxon>Bacillati</taxon>
        <taxon>Actinomycetota</taxon>
        <taxon>Actinomycetes</taxon>
        <taxon>Mycobacteriales</taxon>
        <taxon>Segniliparaceae</taxon>
        <taxon>Segniliparus</taxon>
    </lineage>
</organism>
<dbReference type="HOGENOM" id="CLU_2510810_0_0_11"/>
<evidence type="ECO:0000313" key="1">
    <source>
        <dbReference type="EMBL" id="ERG69243.1"/>
    </source>
</evidence>
<reference evidence="1 2" key="1">
    <citation type="journal article" date="2011" name="Stand. Genomic Sci.">
        <title>High quality draft genome sequence of Segniliparus rugosus CDC 945(T)= (ATCC BAA-974(T)).</title>
        <authorList>
            <person name="Earl A.M."/>
            <person name="Desjardins C.A."/>
            <person name="Fitzgerald M.G."/>
            <person name="Arachchi H.M."/>
            <person name="Zeng Q."/>
            <person name="Mehta T."/>
            <person name="Griggs A."/>
            <person name="Birren B.W."/>
            <person name="Toney N.C."/>
            <person name="Carr J."/>
            <person name="Posey J."/>
            <person name="Butler W.R."/>
        </authorList>
    </citation>
    <scope>NUCLEOTIDE SEQUENCE [LARGE SCALE GENOMIC DNA]</scope>
    <source>
        <strain evidence="2">ATCC BAA-974 / DSM 45345 / CCUG 50838 / CIP 108380 / JCM 13579 / CDC 945</strain>
    </source>
</reference>
<dbReference type="EMBL" id="ACZI02000002">
    <property type="protein sequence ID" value="ERG69243.1"/>
    <property type="molecule type" value="Genomic_DNA"/>
</dbReference>